<evidence type="ECO:0000313" key="2">
    <source>
        <dbReference type="Proteomes" id="UP000294847"/>
    </source>
</evidence>
<sequence length="171" mass="18205">MALKAASHAAARASLCWSRSAIRRTTSGLLLDGGDAHLLGGDLILAVIPSIVTLVAEELVLVVFAGSVGVYPVQIRDHDLPNPRKRSQSLANKVGFEASLAGLLHNDILDRYPLEGLQNGEELRSGAPAVKDTDKTPLEIGLDAGKQLLQLFDLWAVAVLKELLHSSDSVI</sequence>
<proteinExistence type="predicted"/>
<gene>
    <name evidence="1" type="ORF">PoMZ_10331</name>
</gene>
<dbReference type="AlphaFoldDB" id="A0A4V1C4Z7"/>
<evidence type="ECO:0000313" key="1">
    <source>
        <dbReference type="EMBL" id="QBZ54625.1"/>
    </source>
</evidence>
<protein>
    <submittedName>
        <fullName evidence="1">Uncharacterized protein</fullName>
    </submittedName>
</protein>
<dbReference type="EMBL" id="CP034204">
    <property type="protein sequence ID" value="QBZ54625.1"/>
    <property type="molecule type" value="Genomic_DNA"/>
</dbReference>
<name>A0A4V1C4Z7_PYROR</name>
<dbReference type="Proteomes" id="UP000294847">
    <property type="component" value="Chromosome 1"/>
</dbReference>
<organism evidence="1 2">
    <name type="scientific">Pyricularia oryzae</name>
    <name type="common">Rice blast fungus</name>
    <name type="synonym">Magnaporthe oryzae</name>
    <dbReference type="NCBI Taxonomy" id="318829"/>
    <lineage>
        <taxon>Eukaryota</taxon>
        <taxon>Fungi</taxon>
        <taxon>Dikarya</taxon>
        <taxon>Ascomycota</taxon>
        <taxon>Pezizomycotina</taxon>
        <taxon>Sordariomycetes</taxon>
        <taxon>Sordariomycetidae</taxon>
        <taxon>Magnaporthales</taxon>
        <taxon>Pyriculariaceae</taxon>
        <taxon>Pyricularia</taxon>
    </lineage>
</organism>
<reference evidence="1 2" key="1">
    <citation type="journal article" date="2019" name="Mol. Biol. Evol.">
        <title>Blast fungal genomes show frequent chromosomal changes, gene gains and losses, and effector gene turnover.</title>
        <authorList>
            <person name="Gomez Luciano L.B."/>
            <person name="Jason Tsai I."/>
            <person name="Chuma I."/>
            <person name="Tosa Y."/>
            <person name="Chen Y.H."/>
            <person name="Li J.Y."/>
            <person name="Li M.Y."/>
            <person name="Jade Lu M.Y."/>
            <person name="Nakayashiki H."/>
            <person name="Li W.H."/>
        </authorList>
    </citation>
    <scope>NUCLEOTIDE SEQUENCE [LARGE SCALE GENOMIC DNA]</scope>
    <source>
        <strain evidence="1">MZ5-1-6</strain>
    </source>
</reference>
<accession>A0A4V1C4Z7</accession>